<evidence type="ECO:0000313" key="2">
    <source>
        <dbReference type="Proteomes" id="UP000789525"/>
    </source>
</evidence>
<dbReference type="Proteomes" id="UP000789525">
    <property type="component" value="Unassembled WGS sequence"/>
</dbReference>
<comment type="caution">
    <text evidence="1">The sequence shown here is derived from an EMBL/GenBank/DDBJ whole genome shotgun (WGS) entry which is preliminary data.</text>
</comment>
<protein>
    <submittedName>
        <fullName evidence="1">11596_t:CDS:1</fullName>
    </submittedName>
</protein>
<dbReference type="EMBL" id="CAJVPT010054620">
    <property type="protein sequence ID" value="CAG8753713.1"/>
    <property type="molecule type" value="Genomic_DNA"/>
</dbReference>
<feature type="non-terminal residue" evidence="1">
    <location>
        <position position="1"/>
    </location>
</feature>
<gene>
    <name evidence="1" type="ORF">ACOLOM_LOCUS12836</name>
</gene>
<reference evidence="1" key="1">
    <citation type="submission" date="2021-06" db="EMBL/GenBank/DDBJ databases">
        <authorList>
            <person name="Kallberg Y."/>
            <person name="Tangrot J."/>
            <person name="Rosling A."/>
        </authorList>
    </citation>
    <scope>NUCLEOTIDE SEQUENCE</scope>
    <source>
        <strain evidence="1">CL356</strain>
    </source>
</reference>
<organism evidence="1 2">
    <name type="scientific">Acaulospora colombiana</name>
    <dbReference type="NCBI Taxonomy" id="27376"/>
    <lineage>
        <taxon>Eukaryota</taxon>
        <taxon>Fungi</taxon>
        <taxon>Fungi incertae sedis</taxon>
        <taxon>Mucoromycota</taxon>
        <taxon>Glomeromycotina</taxon>
        <taxon>Glomeromycetes</taxon>
        <taxon>Diversisporales</taxon>
        <taxon>Acaulosporaceae</taxon>
        <taxon>Acaulospora</taxon>
    </lineage>
</organism>
<accession>A0ACA9QIR4</accession>
<proteinExistence type="predicted"/>
<evidence type="ECO:0000313" key="1">
    <source>
        <dbReference type="EMBL" id="CAG8753713.1"/>
    </source>
</evidence>
<name>A0ACA9QIR4_9GLOM</name>
<keyword evidence="2" id="KW-1185">Reference proteome</keyword>
<feature type="non-terminal residue" evidence="1">
    <location>
        <position position="89"/>
    </location>
</feature>
<sequence>KLLRTGIEYTGNHEAWVIRKYLEALKPYGYIYNELQGEQIKRQYKGEHMTLQEMMNYAALLETTFKQRGLEEDFDNLKISRGFGNRRRP</sequence>